<dbReference type="Pfam" id="PF08895">
    <property type="entry name" value="DUF1840"/>
    <property type="match status" value="1"/>
</dbReference>
<reference evidence="1" key="1">
    <citation type="journal article" date="2022" name="Arch. Microbiol.">
        <title>Thiomicrorhabdus immobilis sp. nov., a mesophilic sulfur-oxidizing bacterium isolated from sediment of a brackish lake in northern Japan.</title>
        <authorList>
            <person name="Kojima H."/>
            <person name="Mochizuki J."/>
            <person name="Kanda M."/>
            <person name="Watanabe T."/>
            <person name="Fukui M."/>
        </authorList>
    </citation>
    <scope>NUCLEOTIDE SEQUENCE</scope>
    <source>
        <strain evidence="1">Am19</strain>
    </source>
</reference>
<accession>A0ABN6D0T6</accession>
<proteinExistence type="predicted"/>
<sequence>MLVTFKTEAHAGITMFGDVAKLMLKKMGHSETIPGAILAEDVPAVLDRLTNAIKTEAGTSTETEKNAWDDQSVSQQSRAMPLIELLKAAAEQGCDVMWDKAAATEPGISI</sequence>
<dbReference type="EMBL" id="AP024202">
    <property type="protein sequence ID" value="BCN93529.1"/>
    <property type="molecule type" value="Genomic_DNA"/>
</dbReference>
<dbReference type="InterPro" id="IPR014991">
    <property type="entry name" value="DUF1840"/>
</dbReference>
<gene>
    <name evidence="1" type="ORF">THMIRHAM_13140</name>
</gene>
<dbReference type="Proteomes" id="UP001054820">
    <property type="component" value="Chromosome"/>
</dbReference>
<evidence type="ECO:0008006" key="3">
    <source>
        <dbReference type="Google" id="ProtNLM"/>
    </source>
</evidence>
<organism evidence="1 2">
    <name type="scientific">Thiomicrorhabdus immobilis</name>
    <dbReference type="NCBI Taxonomy" id="2791037"/>
    <lineage>
        <taxon>Bacteria</taxon>
        <taxon>Pseudomonadati</taxon>
        <taxon>Pseudomonadota</taxon>
        <taxon>Gammaproteobacteria</taxon>
        <taxon>Thiotrichales</taxon>
        <taxon>Piscirickettsiaceae</taxon>
        <taxon>Thiomicrorhabdus</taxon>
    </lineage>
</organism>
<evidence type="ECO:0000313" key="2">
    <source>
        <dbReference type="Proteomes" id="UP001054820"/>
    </source>
</evidence>
<protein>
    <recommendedName>
        <fullName evidence="3">DUF1840 domain-containing protein</fullName>
    </recommendedName>
</protein>
<dbReference type="RefSeq" id="WP_237260723.1">
    <property type="nucleotide sequence ID" value="NZ_AP024202.1"/>
</dbReference>
<name>A0ABN6D0T6_9GAMM</name>
<evidence type="ECO:0000313" key="1">
    <source>
        <dbReference type="EMBL" id="BCN93529.1"/>
    </source>
</evidence>
<keyword evidence="2" id="KW-1185">Reference proteome</keyword>